<dbReference type="Proteomes" id="UP000019150">
    <property type="component" value="Chromosome"/>
</dbReference>
<dbReference type="HOGENOM" id="CLU_108887_1_0_11"/>
<evidence type="ECO:0000313" key="2">
    <source>
        <dbReference type="Proteomes" id="UP000019150"/>
    </source>
</evidence>
<protein>
    <recommendedName>
        <fullName evidence="3">DUF1990 domain-containing protein</fullName>
    </recommendedName>
</protein>
<dbReference type="OrthoDB" id="3296590at2"/>
<dbReference type="AlphaFoldDB" id="W5TCN7"/>
<proteinExistence type="predicted"/>
<evidence type="ECO:0008006" key="3">
    <source>
        <dbReference type="Google" id="ProtNLM"/>
    </source>
</evidence>
<sequence length="163" mass="17543">MSVVTPPVVRQHGISDDLLALTTLTDIAYIDCHVLETTTATTRTAQQWAHAIMADVPDTIRDQLAAAWSRIELDLHPGAPDTVAGWRIALATPERVVLRANSGLGFHGELVVEVDDGTVRIATFVAMGESWTPAAWFSIVPGHLAFVRSLLERAGQRATGPAL</sequence>
<dbReference type="EMBL" id="CP006850">
    <property type="protein sequence ID" value="AHH16929.1"/>
    <property type="molecule type" value="Genomic_DNA"/>
</dbReference>
<gene>
    <name evidence="1" type="ORF">NONO_c21310</name>
</gene>
<name>W5TCN7_9NOCA</name>
<dbReference type="RefSeq" id="WP_025348413.1">
    <property type="nucleotide sequence ID" value="NZ_CP006850.1"/>
</dbReference>
<keyword evidence="2" id="KW-1185">Reference proteome</keyword>
<organism evidence="1 2">
    <name type="scientific">Nocardia nova SH22a</name>
    <dbReference type="NCBI Taxonomy" id="1415166"/>
    <lineage>
        <taxon>Bacteria</taxon>
        <taxon>Bacillati</taxon>
        <taxon>Actinomycetota</taxon>
        <taxon>Actinomycetes</taxon>
        <taxon>Mycobacteriales</taxon>
        <taxon>Nocardiaceae</taxon>
        <taxon>Nocardia</taxon>
    </lineage>
</organism>
<accession>W5TCN7</accession>
<dbReference type="eggNOG" id="ENOG503263F">
    <property type="taxonomic scope" value="Bacteria"/>
</dbReference>
<reference evidence="1 2" key="1">
    <citation type="journal article" date="2014" name="Appl. Environ. Microbiol.">
        <title>Insights into the Microbial Degradation of Rubber and Gutta-Percha by Analysis of the Complete Genome of Nocardia nova SH22a.</title>
        <authorList>
            <person name="Luo Q."/>
            <person name="Hiessl S."/>
            <person name="Poehlein A."/>
            <person name="Daniel R."/>
            <person name="Steinbuchel A."/>
        </authorList>
    </citation>
    <scope>NUCLEOTIDE SEQUENCE [LARGE SCALE GENOMIC DNA]</scope>
    <source>
        <strain evidence="1">SH22a</strain>
    </source>
</reference>
<dbReference type="STRING" id="1415166.NONO_c21310"/>
<dbReference type="PATRIC" id="fig|1415166.3.peg.2165"/>
<evidence type="ECO:0000313" key="1">
    <source>
        <dbReference type="EMBL" id="AHH16929.1"/>
    </source>
</evidence>
<dbReference type="KEGG" id="nno:NONO_c21310"/>